<sequence length="25" mass="2882">MRADVVQPGHDWSEAIYMQYAIEDG</sequence>
<dbReference type="PaxDb" id="29760-VIT_13s0084g00430.t01"/>
<keyword evidence="2" id="KW-1185">Reference proteome</keyword>
<name>F6HVB8_VITVI</name>
<evidence type="ECO:0000313" key="1">
    <source>
        <dbReference type="EMBL" id="CCB58630.1"/>
    </source>
</evidence>
<dbReference type="InParanoid" id="F6HVB8"/>
<organism evidence="1 2">
    <name type="scientific">Vitis vinifera</name>
    <name type="common">Grape</name>
    <dbReference type="NCBI Taxonomy" id="29760"/>
    <lineage>
        <taxon>Eukaryota</taxon>
        <taxon>Viridiplantae</taxon>
        <taxon>Streptophyta</taxon>
        <taxon>Embryophyta</taxon>
        <taxon>Tracheophyta</taxon>
        <taxon>Spermatophyta</taxon>
        <taxon>Magnoliopsida</taxon>
        <taxon>eudicotyledons</taxon>
        <taxon>Gunneridae</taxon>
        <taxon>Pentapetalae</taxon>
        <taxon>rosids</taxon>
        <taxon>Vitales</taxon>
        <taxon>Vitaceae</taxon>
        <taxon>Viteae</taxon>
        <taxon>Vitis</taxon>
    </lineage>
</organism>
<dbReference type="Proteomes" id="UP000009183">
    <property type="component" value="Chromosome 13"/>
</dbReference>
<dbReference type="AlphaFoldDB" id="F6HVB8"/>
<proteinExistence type="predicted"/>
<dbReference type="EMBL" id="FN596254">
    <property type="protein sequence ID" value="CCB58630.1"/>
    <property type="molecule type" value="Genomic_DNA"/>
</dbReference>
<accession>F6HVB8</accession>
<protein>
    <submittedName>
        <fullName evidence="1">Uncharacterized protein</fullName>
    </submittedName>
</protein>
<evidence type="ECO:0000313" key="2">
    <source>
        <dbReference type="Proteomes" id="UP000009183"/>
    </source>
</evidence>
<gene>
    <name evidence="1" type="ordered locus">VIT_13s0084g00430</name>
</gene>
<dbReference type="HOGENOM" id="CLU_3419847_0_0_1"/>
<reference evidence="2" key="1">
    <citation type="journal article" date="2007" name="Nature">
        <title>The grapevine genome sequence suggests ancestral hexaploidization in major angiosperm phyla.</title>
        <authorList>
            <consortium name="The French-Italian Public Consortium for Grapevine Genome Characterization."/>
            <person name="Jaillon O."/>
            <person name="Aury J.-M."/>
            <person name="Noel B."/>
            <person name="Policriti A."/>
            <person name="Clepet C."/>
            <person name="Casagrande A."/>
            <person name="Choisne N."/>
            <person name="Aubourg S."/>
            <person name="Vitulo N."/>
            <person name="Jubin C."/>
            <person name="Vezzi A."/>
            <person name="Legeai F."/>
            <person name="Hugueney P."/>
            <person name="Dasilva C."/>
            <person name="Horner D."/>
            <person name="Mica E."/>
            <person name="Jublot D."/>
            <person name="Poulain J."/>
            <person name="Bruyere C."/>
            <person name="Billault A."/>
            <person name="Segurens B."/>
            <person name="Gouyvenoux M."/>
            <person name="Ugarte E."/>
            <person name="Cattonaro F."/>
            <person name="Anthouard V."/>
            <person name="Vico V."/>
            <person name="Del Fabbro C."/>
            <person name="Alaux M."/>
            <person name="Di Gaspero G."/>
            <person name="Dumas V."/>
            <person name="Felice N."/>
            <person name="Paillard S."/>
            <person name="Juman I."/>
            <person name="Moroldo M."/>
            <person name="Scalabrin S."/>
            <person name="Canaguier A."/>
            <person name="Le Clainche I."/>
            <person name="Malacrida G."/>
            <person name="Durand E."/>
            <person name="Pesole G."/>
            <person name="Laucou V."/>
            <person name="Chatelet P."/>
            <person name="Merdinoglu D."/>
            <person name="Delledonne M."/>
            <person name="Pezzotti M."/>
            <person name="Lecharny A."/>
            <person name="Scarpelli C."/>
            <person name="Artiguenave F."/>
            <person name="Pe M.E."/>
            <person name="Valle G."/>
            <person name="Morgante M."/>
            <person name="Caboche M."/>
            <person name="Adam-Blondon A.-F."/>
            <person name="Weissenbach J."/>
            <person name="Quetier F."/>
            <person name="Wincker P."/>
        </authorList>
    </citation>
    <scope>NUCLEOTIDE SEQUENCE [LARGE SCALE GENOMIC DNA]</scope>
    <source>
        <strain evidence="2">cv. Pinot noir / PN40024</strain>
    </source>
</reference>